<protein>
    <recommendedName>
        <fullName evidence="5">Leucine-rich repeat-containing N-terminal plant-type domain-containing protein</fullName>
    </recommendedName>
</protein>
<keyword evidence="7" id="KW-1185">Reference proteome</keyword>
<evidence type="ECO:0000256" key="1">
    <source>
        <dbReference type="ARBA" id="ARBA00022614"/>
    </source>
</evidence>
<accession>A0A8X7ZFZ2</accession>
<keyword evidence="2 4" id="KW-0732">Signal</keyword>
<keyword evidence="1" id="KW-0433">Leucine-rich repeat</keyword>
<sequence length="219" mass="24158">MAPLYLLSIFLSLLLSIPRSLSANSEGNALQALRSRLSDPTNALQSWDPALVNPCTWDLGNSNISGTLGPELGQLKHLKYLYVILSPFALIFKDHILLPVMMELYRNDIGGKIPKELGNLKNLVSMDMYGNKFEGQIPKSFAKLKSLVFLRLNNNKLSGSIPRELATLKDLKVFDVSNNDLCGTIPVDGPFASFPMESFANNRLNGPELKGLVPYDFGC</sequence>
<reference evidence="6" key="1">
    <citation type="journal article" date="2020" name="bioRxiv">
        <title>Hybrid origin of Populus tomentosa Carr. identified through genome sequencing and phylogenomic analysis.</title>
        <authorList>
            <person name="An X."/>
            <person name="Gao K."/>
            <person name="Chen Z."/>
            <person name="Li J."/>
            <person name="Yang X."/>
            <person name="Yang X."/>
            <person name="Zhou J."/>
            <person name="Guo T."/>
            <person name="Zhao T."/>
            <person name="Huang S."/>
            <person name="Miao D."/>
            <person name="Khan W.U."/>
            <person name="Rao P."/>
            <person name="Ye M."/>
            <person name="Lei B."/>
            <person name="Liao W."/>
            <person name="Wang J."/>
            <person name="Ji L."/>
            <person name="Li Y."/>
            <person name="Guo B."/>
            <person name="Mustafa N.S."/>
            <person name="Li S."/>
            <person name="Yun Q."/>
            <person name="Keller S.R."/>
            <person name="Mao J."/>
            <person name="Zhang R."/>
            <person name="Strauss S.H."/>
        </authorList>
    </citation>
    <scope>NUCLEOTIDE SEQUENCE</scope>
    <source>
        <strain evidence="6">GM15</strain>
        <tissue evidence="6">Leaf</tissue>
    </source>
</reference>
<dbReference type="AlphaFoldDB" id="A0A8X7ZFZ2"/>
<evidence type="ECO:0000256" key="2">
    <source>
        <dbReference type="ARBA" id="ARBA00022729"/>
    </source>
</evidence>
<name>A0A8X7ZFZ2_POPTO</name>
<dbReference type="InterPro" id="IPR013210">
    <property type="entry name" value="LRR_N_plant-typ"/>
</dbReference>
<dbReference type="EMBL" id="JAAWWB010000017">
    <property type="protein sequence ID" value="KAG6762625.1"/>
    <property type="molecule type" value="Genomic_DNA"/>
</dbReference>
<evidence type="ECO:0000256" key="3">
    <source>
        <dbReference type="ARBA" id="ARBA00022737"/>
    </source>
</evidence>
<evidence type="ECO:0000313" key="7">
    <source>
        <dbReference type="Proteomes" id="UP000886885"/>
    </source>
</evidence>
<evidence type="ECO:0000256" key="4">
    <source>
        <dbReference type="SAM" id="SignalP"/>
    </source>
</evidence>
<dbReference type="PANTHER" id="PTHR47988">
    <property type="entry name" value="SOMATIC EMBRYOGENESIS RECEPTOR KINASE 1"/>
    <property type="match status" value="1"/>
</dbReference>
<dbReference type="Pfam" id="PF08263">
    <property type="entry name" value="LRRNT_2"/>
    <property type="match status" value="1"/>
</dbReference>
<comment type="caution">
    <text evidence="6">The sequence shown here is derived from an EMBL/GenBank/DDBJ whole genome shotgun (WGS) entry which is preliminary data.</text>
</comment>
<feature type="signal peptide" evidence="4">
    <location>
        <begin position="1"/>
        <end position="22"/>
    </location>
</feature>
<dbReference type="InterPro" id="IPR001611">
    <property type="entry name" value="Leu-rich_rpt"/>
</dbReference>
<evidence type="ECO:0000259" key="5">
    <source>
        <dbReference type="Pfam" id="PF08263"/>
    </source>
</evidence>
<organism evidence="6 7">
    <name type="scientific">Populus tomentosa</name>
    <name type="common">Chinese white poplar</name>
    <dbReference type="NCBI Taxonomy" id="118781"/>
    <lineage>
        <taxon>Eukaryota</taxon>
        <taxon>Viridiplantae</taxon>
        <taxon>Streptophyta</taxon>
        <taxon>Embryophyta</taxon>
        <taxon>Tracheophyta</taxon>
        <taxon>Spermatophyta</taxon>
        <taxon>Magnoliopsida</taxon>
        <taxon>eudicotyledons</taxon>
        <taxon>Gunneridae</taxon>
        <taxon>Pentapetalae</taxon>
        <taxon>rosids</taxon>
        <taxon>fabids</taxon>
        <taxon>Malpighiales</taxon>
        <taxon>Salicaceae</taxon>
        <taxon>Saliceae</taxon>
        <taxon>Populus</taxon>
    </lineage>
</organism>
<dbReference type="OrthoDB" id="1394818at2759"/>
<proteinExistence type="predicted"/>
<gene>
    <name evidence="6" type="ORF">POTOM_033139</name>
</gene>
<feature type="domain" description="Leucine-rich repeat-containing N-terminal plant-type" evidence="5">
    <location>
        <begin position="24"/>
        <end position="58"/>
    </location>
</feature>
<dbReference type="FunFam" id="3.80.10.10:FF:000024">
    <property type="entry name" value="Somatic embryogenesis receptor kinase 1"/>
    <property type="match status" value="1"/>
</dbReference>
<feature type="chain" id="PRO_5036453144" description="Leucine-rich repeat-containing N-terminal plant-type domain-containing protein" evidence="4">
    <location>
        <begin position="23"/>
        <end position="219"/>
    </location>
</feature>
<dbReference type="Proteomes" id="UP000886885">
    <property type="component" value="Chromosome 9A"/>
</dbReference>
<keyword evidence="3" id="KW-0677">Repeat</keyword>
<dbReference type="Pfam" id="PF00560">
    <property type="entry name" value="LRR_1"/>
    <property type="match status" value="2"/>
</dbReference>
<evidence type="ECO:0000313" key="6">
    <source>
        <dbReference type="EMBL" id="KAG6762625.1"/>
    </source>
</evidence>